<evidence type="ECO:0000313" key="3">
    <source>
        <dbReference type="Proteomes" id="UP000570166"/>
    </source>
</evidence>
<accession>A0A838L336</accession>
<comment type="caution">
    <text evidence="2">The sequence shown here is derived from an EMBL/GenBank/DDBJ whole genome shotgun (WGS) entry which is preliminary data.</text>
</comment>
<organism evidence="2 3">
    <name type="scientific">Sphingomonas chungangi</name>
    <dbReference type="NCBI Taxonomy" id="2683589"/>
    <lineage>
        <taxon>Bacteria</taxon>
        <taxon>Pseudomonadati</taxon>
        <taxon>Pseudomonadota</taxon>
        <taxon>Alphaproteobacteria</taxon>
        <taxon>Sphingomonadales</taxon>
        <taxon>Sphingomonadaceae</taxon>
        <taxon>Sphingomonas</taxon>
    </lineage>
</organism>
<protein>
    <submittedName>
        <fullName evidence="2">Nuclear transport factor 2 family protein</fullName>
    </submittedName>
</protein>
<name>A0A838L336_9SPHN</name>
<keyword evidence="3" id="KW-1185">Reference proteome</keyword>
<dbReference type="Gene3D" id="3.10.450.50">
    <property type="match status" value="1"/>
</dbReference>
<dbReference type="RefSeq" id="WP_160363305.1">
    <property type="nucleotide sequence ID" value="NZ_JACEIB010000003.1"/>
</dbReference>
<dbReference type="EMBL" id="JACEIB010000003">
    <property type="protein sequence ID" value="MBA2933477.1"/>
    <property type="molecule type" value="Genomic_DNA"/>
</dbReference>
<feature type="domain" description="SnoaL-like" evidence="1">
    <location>
        <begin position="8"/>
        <end position="132"/>
    </location>
</feature>
<dbReference type="InterPro" id="IPR032710">
    <property type="entry name" value="NTF2-like_dom_sf"/>
</dbReference>
<evidence type="ECO:0000313" key="2">
    <source>
        <dbReference type="EMBL" id="MBA2933477.1"/>
    </source>
</evidence>
<reference evidence="2 3" key="1">
    <citation type="submission" date="2020-07" db="EMBL/GenBank/DDBJ databases">
        <authorList>
            <person name="Sun Q."/>
        </authorList>
    </citation>
    <scope>NUCLEOTIDE SEQUENCE [LARGE SCALE GENOMIC DNA]</scope>
    <source>
        <strain evidence="2 3">CGMCC 1.13654</strain>
    </source>
</reference>
<dbReference type="Pfam" id="PF13577">
    <property type="entry name" value="SnoaL_4"/>
    <property type="match status" value="1"/>
</dbReference>
<evidence type="ECO:0000259" key="1">
    <source>
        <dbReference type="Pfam" id="PF13577"/>
    </source>
</evidence>
<dbReference type="SUPFAM" id="SSF54427">
    <property type="entry name" value="NTF2-like"/>
    <property type="match status" value="1"/>
</dbReference>
<gene>
    <name evidence="2" type="ORF">HZF05_05145</name>
</gene>
<dbReference type="InterPro" id="IPR037401">
    <property type="entry name" value="SnoaL-like"/>
</dbReference>
<sequence length="204" mass="22669">MPTDDTQAILDKAAIGQLIAAWGILRDTYAWEKLRDCWTDDGRIAVSWFDGTADEFVAGCKPMAVDRDNQIASQHVITGGSIDVAGDRAVAETRILILVRLKVDGIWSDVTAVARFYDLLLRTTAGWKIRRRVAIFDKDFIAPANPSDRLELDQARLEIYPEAYRCCGYMLSQRGMEINMDLPAPGSPALDRLYAEGADWLAGT</sequence>
<proteinExistence type="predicted"/>
<dbReference type="AlphaFoldDB" id="A0A838L336"/>
<dbReference type="Proteomes" id="UP000570166">
    <property type="component" value="Unassembled WGS sequence"/>
</dbReference>